<gene>
    <name evidence="2" type="ORF">GV791_10200</name>
    <name evidence="3" type="ORF">NCTC10797_01091</name>
</gene>
<organism evidence="3 4">
    <name type="scientific">Nocardia cyriacigeorgica</name>
    <dbReference type="NCBI Taxonomy" id="135487"/>
    <lineage>
        <taxon>Bacteria</taxon>
        <taxon>Bacillati</taxon>
        <taxon>Actinomycetota</taxon>
        <taxon>Actinomycetes</taxon>
        <taxon>Mycobacteriales</taxon>
        <taxon>Nocardiaceae</taxon>
        <taxon>Nocardia</taxon>
    </lineage>
</organism>
<feature type="transmembrane region" description="Helical" evidence="1">
    <location>
        <begin position="73"/>
        <end position="90"/>
    </location>
</feature>
<sequence>MSGEATTPTLTQRVRYIGGATLPPSMHRWVIDDLTGPGAARRYHLRILLPIIAPLCVFLLIPGPLWMGLAMMALLYLPLIYFTTALMYVYRRHRLAKHGLDPALADVRERQKHAAERDAYERRHGR</sequence>
<dbReference type="AlphaFoldDB" id="A0A4U8W6V7"/>
<evidence type="ECO:0000313" key="3">
    <source>
        <dbReference type="EMBL" id="VFA97328.1"/>
    </source>
</evidence>
<dbReference type="EMBL" id="LR215973">
    <property type="protein sequence ID" value="VFA97328.1"/>
    <property type="molecule type" value="Genomic_DNA"/>
</dbReference>
<keyword evidence="1" id="KW-0812">Transmembrane</keyword>
<keyword evidence="1" id="KW-1133">Transmembrane helix</keyword>
<reference evidence="2 5" key="2">
    <citation type="submission" date="2020-01" db="EMBL/GenBank/DDBJ databases">
        <title>Genetics and antimicrobial susceptibilities of Nocardia species isolated from the soil; a comparison with species isolated from humans.</title>
        <authorList>
            <person name="Carrasco G."/>
            <person name="Monzon S."/>
            <person name="Sansegundo M."/>
            <person name="Garcia E."/>
            <person name="Garrido N."/>
            <person name="Medina M.J."/>
            <person name="Villalon P."/>
            <person name="Ramirez-Arocha A.C."/>
            <person name="Jimenez P."/>
            <person name="Cuesta I."/>
            <person name="Valdezate S."/>
        </authorList>
    </citation>
    <scope>NUCLEOTIDE SEQUENCE [LARGE SCALE GENOMIC DNA]</scope>
    <source>
        <strain evidence="2 5">CNM20110626</strain>
    </source>
</reference>
<dbReference type="EMBL" id="JAAGVB010000012">
    <property type="protein sequence ID" value="NEW32928.1"/>
    <property type="molecule type" value="Genomic_DNA"/>
</dbReference>
<dbReference type="GeneID" id="93507380"/>
<protein>
    <submittedName>
        <fullName evidence="2">DUF5313 domain-containing protein</fullName>
    </submittedName>
</protein>
<evidence type="ECO:0000313" key="4">
    <source>
        <dbReference type="Proteomes" id="UP000290439"/>
    </source>
</evidence>
<accession>A0A4U8W6V7</accession>
<evidence type="ECO:0000256" key="1">
    <source>
        <dbReference type="SAM" id="Phobius"/>
    </source>
</evidence>
<dbReference type="Proteomes" id="UP000471166">
    <property type="component" value="Unassembled WGS sequence"/>
</dbReference>
<proteinExistence type="predicted"/>
<name>A0A4U8W6V7_9NOCA</name>
<keyword evidence="1" id="KW-0472">Membrane</keyword>
<dbReference type="Proteomes" id="UP000290439">
    <property type="component" value="Chromosome"/>
</dbReference>
<dbReference type="InterPro" id="IPR035197">
    <property type="entry name" value="DUF5313"/>
</dbReference>
<dbReference type="RefSeq" id="WP_033247017.1">
    <property type="nucleotide sequence ID" value="NZ_AP026979.1"/>
</dbReference>
<dbReference type="Pfam" id="PF17240">
    <property type="entry name" value="DUF5313"/>
    <property type="match status" value="1"/>
</dbReference>
<reference evidence="3 4" key="1">
    <citation type="submission" date="2019-02" db="EMBL/GenBank/DDBJ databases">
        <authorList>
            <consortium name="Pathogen Informatics"/>
        </authorList>
    </citation>
    <scope>NUCLEOTIDE SEQUENCE [LARGE SCALE GENOMIC DNA]</scope>
    <source>
        <strain evidence="3 4">3012STDY6756504</strain>
    </source>
</reference>
<feature type="transmembrane region" description="Helical" evidence="1">
    <location>
        <begin position="47"/>
        <end position="67"/>
    </location>
</feature>
<evidence type="ECO:0000313" key="5">
    <source>
        <dbReference type="Proteomes" id="UP000471166"/>
    </source>
</evidence>
<evidence type="ECO:0000313" key="2">
    <source>
        <dbReference type="EMBL" id="NEW32928.1"/>
    </source>
</evidence>